<dbReference type="Pfam" id="PF03649">
    <property type="entry name" value="UPF0014"/>
    <property type="match status" value="1"/>
</dbReference>
<dbReference type="RefSeq" id="WP_130599131.1">
    <property type="nucleotide sequence ID" value="NZ_CP036200.1"/>
</dbReference>
<evidence type="ECO:0000256" key="5">
    <source>
        <dbReference type="ARBA" id="ARBA00023136"/>
    </source>
</evidence>
<evidence type="ECO:0000256" key="3">
    <source>
        <dbReference type="ARBA" id="ARBA00022692"/>
    </source>
</evidence>
<proteinExistence type="inferred from homology"/>
<keyword evidence="4 6" id="KW-1133">Transmembrane helix</keyword>
<feature type="transmembrane region" description="Helical" evidence="6">
    <location>
        <begin position="33"/>
        <end position="53"/>
    </location>
</feature>
<gene>
    <name evidence="7" type="ORF">EXU30_08480</name>
</gene>
<feature type="transmembrane region" description="Helical" evidence="6">
    <location>
        <begin position="91"/>
        <end position="113"/>
    </location>
</feature>
<dbReference type="GO" id="GO:0005886">
    <property type="term" value="C:plasma membrane"/>
    <property type="evidence" value="ECO:0007669"/>
    <property type="project" value="TreeGrafter"/>
</dbReference>
<dbReference type="Proteomes" id="UP000291106">
    <property type="component" value="Chromosome"/>
</dbReference>
<dbReference type="EMBL" id="CP036200">
    <property type="protein sequence ID" value="QBF82721.1"/>
    <property type="molecule type" value="Genomic_DNA"/>
</dbReference>
<reference evidence="7 8" key="1">
    <citation type="submission" date="2019-02" db="EMBL/GenBank/DDBJ databases">
        <title>Shewanella sp. D4-2 isolated from Dokdo Island.</title>
        <authorList>
            <person name="Baek K."/>
        </authorList>
    </citation>
    <scope>NUCLEOTIDE SEQUENCE [LARGE SCALE GENOMIC DNA]</scope>
    <source>
        <strain evidence="7 8">D4-2</strain>
    </source>
</reference>
<evidence type="ECO:0000256" key="1">
    <source>
        <dbReference type="ARBA" id="ARBA00004141"/>
    </source>
</evidence>
<evidence type="ECO:0000256" key="6">
    <source>
        <dbReference type="SAM" id="Phobius"/>
    </source>
</evidence>
<dbReference type="KEGG" id="smai:EXU30_08480"/>
<dbReference type="InterPro" id="IPR005226">
    <property type="entry name" value="UPF0014_fam"/>
</dbReference>
<dbReference type="AlphaFoldDB" id="A0A411PGM3"/>
<comment type="subcellular location">
    <subcellularLocation>
        <location evidence="1">Membrane</location>
        <topology evidence="1">Multi-pass membrane protein</topology>
    </subcellularLocation>
</comment>
<sequence>MDISWLALGLFMLVLITPATINRHYQLGLGREMLVAISRMTVQMLLVGIYLEFVFALDSLALNLTWLAIMLVVGSSAIIGKAKLPKQTMFMPMTLGLLIGVTPILAILMLGVFGPTPFYKAQFLIPTAGMLLGNSLSNNIIALTRLFDAFNEKQAEYQGALALGATPTQAATPFIQSAMQQAFAPILASMATTGIVSLPGMMTGQILGGSDPIVAVKYQIVILVAVLACISLSVSSALWLTLKKLLNETGKMRFNRV</sequence>
<comment type="similarity">
    <text evidence="2">Belongs to the UPF0014 family.</text>
</comment>
<evidence type="ECO:0000313" key="7">
    <source>
        <dbReference type="EMBL" id="QBF82721.1"/>
    </source>
</evidence>
<protein>
    <submittedName>
        <fullName evidence="7">ABC transporter permease</fullName>
    </submittedName>
</protein>
<feature type="transmembrane region" description="Helical" evidence="6">
    <location>
        <begin position="182"/>
        <end position="200"/>
    </location>
</feature>
<accession>A0A411PGM3</accession>
<evidence type="ECO:0000256" key="2">
    <source>
        <dbReference type="ARBA" id="ARBA00005268"/>
    </source>
</evidence>
<evidence type="ECO:0000256" key="4">
    <source>
        <dbReference type="ARBA" id="ARBA00022989"/>
    </source>
</evidence>
<organism evidence="7 8">
    <name type="scientific">Shewanella maritima</name>
    <dbReference type="NCBI Taxonomy" id="2520507"/>
    <lineage>
        <taxon>Bacteria</taxon>
        <taxon>Pseudomonadati</taxon>
        <taxon>Pseudomonadota</taxon>
        <taxon>Gammaproteobacteria</taxon>
        <taxon>Alteromonadales</taxon>
        <taxon>Shewanellaceae</taxon>
        <taxon>Shewanella</taxon>
    </lineage>
</organism>
<feature type="transmembrane region" description="Helical" evidence="6">
    <location>
        <begin position="60"/>
        <end position="79"/>
    </location>
</feature>
<keyword evidence="5 6" id="KW-0472">Membrane</keyword>
<keyword evidence="8" id="KW-1185">Reference proteome</keyword>
<name>A0A411PGM3_9GAMM</name>
<dbReference type="PANTHER" id="PTHR30028:SF0">
    <property type="entry name" value="PROTEIN ALUMINUM SENSITIVE 3"/>
    <property type="match status" value="1"/>
</dbReference>
<dbReference type="OrthoDB" id="9791807at2"/>
<evidence type="ECO:0000313" key="8">
    <source>
        <dbReference type="Proteomes" id="UP000291106"/>
    </source>
</evidence>
<keyword evidence="3 6" id="KW-0812">Transmembrane</keyword>
<dbReference type="PANTHER" id="PTHR30028">
    <property type="entry name" value="UPF0014 INNER MEMBRANE PROTEIN YBBM-RELATED"/>
    <property type="match status" value="1"/>
</dbReference>
<feature type="transmembrane region" description="Helical" evidence="6">
    <location>
        <begin position="220"/>
        <end position="242"/>
    </location>
</feature>